<feature type="transmembrane region" description="Helical" evidence="10">
    <location>
        <begin position="1050"/>
        <end position="1073"/>
    </location>
</feature>
<feature type="transmembrane region" description="Helical" evidence="10">
    <location>
        <begin position="333"/>
        <end position="350"/>
    </location>
</feature>
<feature type="transmembrane region" description="Helical" evidence="10">
    <location>
        <begin position="142"/>
        <end position="160"/>
    </location>
</feature>
<feature type="transmembrane region" description="Helical" evidence="10">
    <location>
        <begin position="1008"/>
        <end position="1030"/>
    </location>
</feature>
<evidence type="ECO:0000259" key="11">
    <source>
        <dbReference type="PROSITE" id="PS50850"/>
    </source>
</evidence>
<dbReference type="PROSITE" id="PS50850">
    <property type="entry name" value="MFS"/>
    <property type="match status" value="1"/>
</dbReference>
<gene>
    <name evidence="12" type="ORF">C7999DRAFT_41593</name>
</gene>
<evidence type="ECO:0000256" key="6">
    <source>
        <dbReference type="ARBA" id="ARBA00022989"/>
    </source>
</evidence>
<protein>
    <recommendedName>
        <fullName evidence="11">Major facilitator superfamily (MFS) profile domain-containing protein</fullName>
    </recommendedName>
</protein>
<keyword evidence="5 10" id="KW-0812">Transmembrane</keyword>
<comment type="subcellular location">
    <subcellularLocation>
        <location evidence="1">Cell membrane</location>
        <topology evidence="1">Multi-pass membrane protein</topology>
    </subcellularLocation>
</comment>
<dbReference type="SUPFAM" id="SSF103473">
    <property type="entry name" value="MFS general substrate transporter"/>
    <property type="match status" value="2"/>
</dbReference>
<comment type="caution">
    <text evidence="12">The sequence shown here is derived from an EMBL/GenBank/DDBJ whole genome shotgun (WGS) entry which is preliminary data.</text>
</comment>
<feature type="region of interest" description="Disordered" evidence="9">
    <location>
        <begin position="950"/>
        <end position="970"/>
    </location>
</feature>
<feature type="transmembrane region" description="Helical" evidence="10">
    <location>
        <begin position="1094"/>
        <end position="1118"/>
    </location>
</feature>
<dbReference type="InterPro" id="IPR020846">
    <property type="entry name" value="MFS_dom"/>
</dbReference>
<feature type="transmembrane region" description="Helical" evidence="10">
    <location>
        <begin position="774"/>
        <end position="795"/>
    </location>
</feature>
<dbReference type="GO" id="GO:0005886">
    <property type="term" value="C:plasma membrane"/>
    <property type="evidence" value="ECO:0007669"/>
    <property type="project" value="UniProtKB-SubCell"/>
</dbReference>
<keyword evidence="7 10" id="KW-0472">Membrane</keyword>
<dbReference type="InterPro" id="IPR011701">
    <property type="entry name" value="MFS"/>
</dbReference>
<evidence type="ECO:0000256" key="8">
    <source>
        <dbReference type="ARBA" id="ARBA00023180"/>
    </source>
</evidence>
<keyword evidence="13" id="KW-1185">Reference proteome</keyword>
<feature type="transmembrane region" description="Helical" evidence="10">
    <location>
        <begin position="370"/>
        <end position="391"/>
    </location>
</feature>
<evidence type="ECO:0000256" key="4">
    <source>
        <dbReference type="ARBA" id="ARBA00022475"/>
    </source>
</evidence>
<feature type="transmembrane region" description="Helical" evidence="10">
    <location>
        <begin position="644"/>
        <end position="665"/>
    </location>
</feature>
<dbReference type="AlphaFoldDB" id="A0AAN7CSE8"/>
<dbReference type="Pfam" id="PF07690">
    <property type="entry name" value="MFS_1"/>
    <property type="match status" value="2"/>
</dbReference>
<evidence type="ECO:0000256" key="7">
    <source>
        <dbReference type="ARBA" id="ARBA00023136"/>
    </source>
</evidence>
<evidence type="ECO:0000313" key="13">
    <source>
        <dbReference type="Proteomes" id="UP001303647"/>
    </source>
</evidence>
<dbReference type="FunFam" id="1.20.1250.20:FF:000489">
    <property type="entry name" value="MFS general substrate transporter"/>
    <property type="match status" value="1"/>
</dbReference>
<reference evidence="12" key="1">
    <citation type="journal article" date="2023" name="Mol. Phylogenet. Evol.">
        <title>Genome-scale phylogeny and comparative genomics of the fungal order Sordariales.</title>
        <authorList>
            <person name="Hensen N."/>
            <person name="Bonometti L."/>
            <person name="Westerberg I."/>
            <person name="Brannstrom I.O."/>
            <person name="Guillou S."/>
            <person name="Cros-Aarteil S."/>
            <person name="Calhoun S."/>
            <person name="Haridas S."/>
            <person name="Kuo A."/>
            <person name="Mondo S."/>
            <person name="Pangilinan J."/>
            <person name="Riley R."/>
            <person name="LaButti K."/>
            <person name="Andreopoulos B."/>
            <person name="Lipzen A."/>
            <person name="Chen C."/>
            <person name="Yan M."/>
            <person name="Daum C."/>
            <person name="Ng V."/>
            <person name="Clum A."/>
            <person name="Steindorff A."/>
            <person name="Ohm R.A."/>
            <person name="Martin F."/>
            <person name="Silar P."/>
            <person name="Natvig D.O."/>
            <person name="Lalanne C."/>
            <person name="Gautier V."/>
            <person name="Ament-Velasquez S.L."/>
            <person name="Kruys A."/>
            <person name="Hutchinson M.I."/>
            <person name="Powell A.J."/>
            <person name="Barry K."/>
            <person name="Miller A.N."/>
            <person name="Grigoriev I.V."/>
            <person name="Debuchy R."/>
            <person name="Gladieux P."/>
            <person name="Hiltunen Thoren M."/>
            <person name="Johannesson H."/>
        </authorList>
    </citation>
    <scope>NUCLEOTIDE SEQUENCE</scope>
    <source>
        <strain evidence="12">CBS 359.72</strain>
    </source>
</reference>
<feature type="transmembrane region" description="Helical" evidence="10">
    <location>
        <begin position="166"/>
        <end position="189"/>
    </location>
</feature>
<feature type="transmembrane region" description="Helical" evidence="10">
    <location>
        <begin position="1124"/>
        <end position="1147"/>
    </location>
</feature>
<feature type="transmembrane region" description="Helical" evidence="10">
    <location>
        <begin position="1159"/>
        <end position="1178"/>
    </location>
</feature>
<feature type="transmembrane region" description="Helical" evidence="10">
    <location>
        <begin position="465"/>
        <end position="485"/>
    </location>
</feature>
<feature type="domain" description="Major facilitator superfamily (MFS) profile" evidence="11">
    <location>
        <begin position="107"/>
        <end position="827"/>
    </location>
</feature>
<evidence type="ECO:0000256" key="1">
    <source>
        <dbReference type="ARBA" id="ARBA00004651"/>
    </source>
</evidence>
<feature type="transmembrane region" description="Helical" evidence="10">
    <location>
        <begin position="1190"/>
        <end position="1211"/>
    </location>
</feature>
<evidence type="ECO:0000256" key="9">
    <source>
        <dbReference type="SAM" id="MobiDB-lite"/>
    </source>
</evidence>
<keyword evidence="8" id="KW-0325">Glycoprotein</keyword>
<feature type="transmembrane region" description="Helical" evidence="10">
    <location>
        <begin position="228"/>
        <end position="248"/>
    </location>
</feature>
<dbReference type="FunFam" id="1.20.1720.10:FF:000012">
    <property type="entry name" value="MFS toxin efflux pump (AflT)"/>
    <property type="match status" value="1"/>
</dbReference>
<organism evidence="12 13">
    <name type="scientific">Corynascus novoguineensis</name>
    <dbReference type="NCBI Taxonomy" id="1126955"/>
    <lineage>
        <taxon>Eukaryota</taxon>
        <taxon>Fungi</taxon>
        <taxon>Dikarya</taxon>
        <taxon>Ascomycota</taxon>
        <taxon>Pezizomycotina</taxon>
        <taxon>Sordariomycetes</taxon>
        <taxon>Sordariomycetidae</taxon>
        <taxon>Sordariales</taxon>
        <taxon>Chaetomiaceae</taxon>
        <taxon>Corynascus</taxon>
    </lineage>
</organism>
<feature type="transmembrane region" description="Helical" evidence="10">
    <location>
        <begin position="740"/>
        <end position="767"/>
    </location>
</feature>
<comment type="similarity">
    <text evidence="2">Belongs to the major facilitator superfamily. TCR/Tet family.</text>
</comment>
<dbReference type="PANTHER" id="PTHR23501">
    <property type="entry name" value="MAJOR FACILITATOR SUPERFAMILY"/>
    <property type="match status" value="1"/>
</dbReference>
<feature type="transmembrane region" description="Helical" evidence="10">
    <location>
        <begin position="302"/>
        <end position="321"/>
    </location>
</feature>
<keyword evidence="6 10" id="KW-1133">Transmembrane helix</keyword>
<feature type="transmembrane region" description="Helical" evidence="10">
    <location>
        <begin position="260"/>
        <end position="282"/>
    </location>
</feature>
<feature type="transmembrane region" description="Helical" evidence="10">
    <location>
        <begin position="201"/>
        <end position="222"/>
    </location>
</feature>
<dbReference type="InterPro" id="IPR036259">
    <property type="entry name" value="MFS_trans_sf"/>
</dbReference>
<feature type="region of interest" description="Disordered" evidence="9">
    <location>
        <begin position="1"/>
        <end position="92"/>
    </location>
</feature>
<keyword evidence="3" id="KW-0813">Transport</keyword>
<dbReference type="CDD" id="cd17502">
    <property type="entry name" value="MFS_Azr1_MDR_like"/>
    <property type="match status" value="1"/>
</dbReference>
<dbReference type="Proteomes" id="UP001303647">
    <property type="component" value="Unassembled WGS sequence"/>
</dbReference>
<evidence type="ECO:0000313" key="12">
    <source>
        <dbReference type="EMBL" id="KAK4247075.1"/>
    </source>
</evidence>
<feature type="transmembrane region" description="Helical" evidence="10">
    <location>
        <begin position="102"/>
        <end position="130"/>
    </location>
</feature>
<feature type="transmembrane region" description="Helical" evidence="10">
    <location>
        <begin position="685"/>
        <end position="703"/>
    </location>
</feature>
<proteinExistence type="inferred from homology"/>
<feature type="transmembrane region" description="Helical" evidence="10">
    <location>
        <begin position="497"/>
        <end position="517"/>
    </location>
</feature>
<evidence type="ECO:0000256" key="5">
    <source>
        <dbReference type="ARBA" id="ARBA00022692"/>
    </source>
</evidence>
<dbReference type="GO" id="GO:0022857">
    <property type="term" value="F:transmembrane transporter activity"/>
    <property type="evidence" value="ECO:0007669"/>
    <property type="project" value="InterPro"/>
</dbReference>
<accession>A0AAN7CSE8</accession>
<dbReference type="PANTHER" id="PTHR23501:SF177">
    <property type="entry name" value="MAJOR FACILITATOR SUPERFAMILY (MFS) PROFILE DOMAIN-CONTAINING PROTEIN-RELATED"/>
    <property type="match status" value="1"/>
</dbReference>
<evidence type="ECO:0000256" key="3">
    <source>
        <dbReference type="ARBA" id="ARBA00022448"/>
    </source>
</evidence>
<evidence type="ECO:0000256" key="2">
    <source>
        <dbReference type="ARBA" id="ARBA00007520"/>
    </source>
</evidence>
<feature type="transmembrane region" description="Helical" evidence="10">
    <location>
        <begin position="434"/>
        <end position="453"/>
    </location>
</feature>
<name>A0AAN7CSE8_9PEZI</name>
<dbReference type="Gene3D" id="1.20.1250.20">
    <property type="entry name" value="MFS general substrate transporter like domains"/>
    <property type="match status" value="3"/>
</dbReference>
<dbReference type="FunFam" id="1.20.1250.20:FF:000196">
    <property type="entry name" value="MFS toxin efflux pump (AflT)"/>
    <property type="match status" value="1"/>
</dbReference>
<feature type="transmembrane region" description="Helical" evidence="10">
    <location>
        <begin position="715"/>
        <end position="734"/>
    </location>
</feature>
<dbReference type="EMBL" id="MU857661">
    <property type="protein sequence ID" value="KAK4247075.1"/>
    <property type="molecule type" value="Genomic_DNA"/>
</dbReference>
<evidence type="ECO:0000256" key="10">
    <source>
        <dbReference type="SAM" id="Phobius"/>
    </source>
</evidence>
<sequence length="1227" mass="131845">MPSPTTAGPPRSSEATIADSDRPVTRDVPASTLNAPNAAGNEAYLSGDETTRAPSTAGDETEKTRAATPVTDENEKKDPEAISSSVKDEPAGPEDIEYPTGLAFAFIIVALVLSIFLVSLDMTIVATAIPKITDEFQGLEDVAWYGSAFFMTVGGFQSTWGKVFKYFPLKISFLISIFIFEVGSLICGVAPNSTALIVGRAIAGVGAAGIGSGAYTIIAFTAPPKKRPVFTGIVGTAYGIAAVIGPLIGGAFSDHVTWRWCFYINLPIGGLSGAIILFFFSAPKGAKPVEASLREKILQMDLVGTALVMGGVISYILALQYGGQTMAWSDKTVIGLLVGFAVIFIVFGFWEFYNGERSMVVPRLFGHRDVWVSSIFAFLFAGSYFVIIYYLPIYFQSIDNSSPTESGVRNLPLILSVTVATVVAGGAISATGIAAPVAIGGAAIATVASGLLYTLDIGTSTGKWIGYQILGGFAWGAAFQVPIIVGQGTAAADDISSVTAIILFFQTVGGAFWVSAAQSAFINKMIERLATSAPSVNPLMVLGTGATQIRDVFPAETVPGILVAYMAGIKTALALAIGAVGVAFVVSLTRWKHAFSLPSEAVKAARPPGTVLLIDGRHVDRVVRFPMPTADPADPLNWPKWQKVSCMVTVSLYAFVSNYISASIAPALPTWNHEFPHDRRPMKDLMQFVALNVLVLGLGNIFWVPLSNIFGRRLILILSTLLLFSATSCGIPFTGFTPTFIIRIFQGLGSSASETVVPAVVGDLFFVHERGSWMAFYTASLASGSVIGGITGGYIATQLGWVSQFWVGTGLSGLTFLATIFFVPESMFDRPKPTLPVQRSLPRVSRPGQRIRSSAPKLSLMTLPSMRFTLPPLFRWQPPPDNEVALTWYDSSSSVDDNESSAPPASSRCYNMATNSTYLSIGATDGYSNTARLNNTRIYGHLIDLSRPRPNSNPYYPRQSHGNCINQHDDDSSRYRPYTYLRSLALSRYRGQVARQFFKPWSTLRLPATWIIMLQYGGLVGGVAVISTVGPQVLTRPPKEHGYGWGRQHGGLLFAGALVGIVLGGLCTGLTADRRAARQARGDDRGFAEPEARVTLMLPALLIGTCGLAVFGACAQYPTRAGWVGLEFAFGMVSFALAQVPSIWFGYLIDAYDQLASDCFVMICILRGAIPFAWTFFVEQWIQRDGFLTPFGGFTAIMGTFSLLVIPILCGGKRMRIATARYVVRNQ</sequence>
<keyword evidence="4" id="KW-1003">Cell membrane</keyword>
<feature type="transmembrane region" description="Helical" evidence="10">
    <location>
        <begin position="801"/>
        <end position="823"/>
    </location>
</feature>
<feature type="transmembrane region" description="Helical" evidence="10">
    <location>
        <begin position="411"/>
        <end position="428"/>
    </location>
</feature>
<feature type="transmembrane region" description="Helical" evidence="10">
    <location>
        <begin position="561"/>
        <end position="586"/>
    </location>
</feature>
<feature type="transmembrane region" description="Helical" evidence="10">
    <location>
        <begin position="529"/>
        <end position="549"/>
    </location>
</feature>
<reference evidence="12" key="2">
    <citation type="submission" date="2023-05" db="EMBL/GenBank/DDBJ databases">
        <authorList>
            <consortium name="Lawrence Berkeley National Laboratory"/>
            <person name="Steindorff A."/>
            <person name="Hensen N."/>
            <person name="Bonometti L."/>
            <person name="Westerberg I."/>
            <person name="Brannstrom I.O."/>
            <person name="Guillou S."/>
            <person name="Cros-Aarteil S."/>
            <person name="Calhoun S."/>
            <person name="Haridas S."/>
            <person name="Kuo A."/>
            <person name="Mondo S."/>
            <person name="Pangilinan J."/>
            <person name="Riley R."/>
            <person name="Labutti K."/>
            <person name="Andreopoulos B."/>
            <person name="Lipzen A."/>
            <person name="Chen C."/>
            <person name="Yanf M."/>
            <person name="Daum C."/>
            <person name="Ng V."/>
            <person name="Clum A."/>
            <person name="Ohm R."/>
            <person name="Martin F."/>
            <person name="Silar P."/>
            <person name="Natvig D."/>
            <person name="Lalanne C."/>
            <person name="Gautier V."/>
            <person name="Ament-Velasquez S.L."/>
            <person name="Kruys A."/>
            <person name="Hutchinson M.I."/>
            <person name="Powell A.J."/>
            <person name="Barry K."/>
            <person name="Miller A.N."/>
            <person name="Grigoriev I.V."/>
            <person name="Debuchy R."/>
            <person name="Gladieux P."/>
            <person name="Thoren M.H."/>
            <person name="Johannesson H."/>
        </authorList>
    </citation>
    <scope>NUCLEOTIDE SEQUENCE</scope>
    <source>
        <strain evidence="12">CBS 359.72</strain>
    </source>
</reference>
<feature type="compositionally biased region" description="Basic and acidic residues" evidence="9">
    <location>
        <begin position="73"/>
        <end position="90"/>
    </location>
</feature>